<keyword evidence="4" id="KW-1015">Disulfide bond</keyword>
<keyword evidence="2" id="KW-0201">Cytochrome c-type biogenesis</keyword>
<evidence type="ECO:0000256" key="5">
    <source>
        <dbReference type="ARBA" id="ARBA00023284"/>
    </source>
</evidence>
<comment type="subcellular location">
    <subcellularLocation>
        <location evidence="1">Cell envelope</location>
    </subcellularLocation>
</comment>
<dbReference type="GO" id="GO:0030313">
    <property type="term" value="C:cell envelope"/>
    <property type="evidence" value="ECO:0007669"/>
    <property type="project" value="UniProtKB-SubCell"/>
</dbReference>
<evidence type="ECO:0000256" key="3">
    <source>
        <dbReference type="ARBA" id="ARBA00022968"/>
    </source>
</evidence>
<dbReference type="GO" id="GO:0017004">
    <property type="term" value="P:cytochrome complex assembly"/>
    <property type="evidence" value="ECO:0007669"/>
    <property type="project" value="UniProtKB-KW"/>
</dbReference>
<dbReference type="STRING" id="208439.AJAP_39720"/>
<accession>A0A075V8B4</accession>
<dbReference type="GO" id="GO:0016209">
    <property type="term" value="F:antioxidant activity"/>
    <property type="evidence" value="ECO:0007669"/>
    <property type="project" value="InterPro"/>
</dbReference>
<dbReference type="AlphaFoldDB" id="A0A075V8B4"/>
<keyword evidence="8" id="KW-1185">Reference proteome</keyword>
<keyword evidence="3" id="KW-0735">Signal-anchor</keyword>
<dbReference type="InterPro" id="IPR036249">
    <property type="entry name" value="Thioredoxin-like_sf"/>
</dbReference>
<dbReference type="InterPro" id="IPR017937">
    <property type="entry name" value="Thioredoxin_CS"/>
</dbReference>
<evidence type="ECO:0000313" key="8">
    <source>
        <dbReference type="Proteomes" id="UP000028492"/>
    </source>
</evidence>
<reference evidence="7 8" key="1">
    <citation type="journal article" date="2014" name="J. Biotechnol.">
        <title>Complete genome sequence of the actinobacterium Amycolatopsis japonica MG417-CF17(T) (=DSM 44213T) producing (S,S)-N,N'-ethylenediaminedisuccinic acid.</title>
        <authorList>
            <person name="Stegmann E."/>
            <person name="Albersmeier A."/>
            <person name="Spohn M."/>
            <person name="Gert H."/>
            <person name="Weber T."/>
            <person name="Wohlleben W."/>
            <person name="Kalinowski J."/>
            <person name="Ruckert C."/>
        </authorList>
    </citation>
    <scope>NUCLEOTIDE SEQUENCE [LARGE SCALE GENOMIC DNA]</scope>
    <source>
        <strain evidence="8">MG417-CF17 (DSM 44213)</strain>
    </source>
</reference>
<sequence>MTRVTKLALGAAVLVVALIVALLTTRDGQAPAKTSGDLTAARTKAALAPCPPPGPGEVAKLRGVDVECLGDGSRVDLAKVVSGGPMLVNLWASWCEPCRAELPLLQRYATSPGAARVLLVQVASSGADGLAMLAELGVRLPSVFDGDGQSGPVRTALKVPSSLPATYLVTAGGDVRLIENPRVFLNTDQVRAAVEGTP</sequence>
<dbReference type="Pfam" id="PF00578">
    <property type="entry name" value="AhpC-TSA"/>
    <property type="match status" value="1"/>
</dbReference>
<keyword evidence="5" id="KW-0676">Redox-active center</keyword>
<evidence type="ECO:0000256" key="1">
    <source>
        <dbReference type="ARBA" id="ARBA00004196"/>
    </source>
</evidence>
<organism evidence="7 8">
    <name type="scientific">Amycolatopsis japonica</name>
    <dbReference type="NCBI Taxonomy" id="208439"/>
    <lineage>
        <taxon>Bacteria</taxon>
        <taxon>Bacillati</taxon>
        <taxon>Actinomycetota</taxon>
        <taxon>Actinomycetes</taxon>
        <taxon>Pseudonocardiales</taxon>
        <taxon>Pseudonocardiaceae</taxon>
        <taxon>Amycolatopsis</taxon>
        <taxon>Amycolatopsis japonica group</taxon>
    </lineage>
</organism>
<dbReference type="PANTHER" id="PTHR42852:SF6">
    <property type="entry name" value="THIOL:DISULFIDE INTERCHANGE PROTEIN DSBE"/>
    <property type="match status" value="1"/>
</dbReference>
<dbReference type="InterPro" id="IPR000866">
    <property type="entry name" value="AhpC/TSA"/>
</dbReference>
<name>A0A075V8B4_9PSEU</name>
<dbReference type="CDD" id="cd02966">
    <property type="entry name" value="TlpA_like_family"/>
    <property type="match status" value="1"/>
</dbReference>
<dbReference type="PROSITE" id="PS51352">
    <property type="entry name" value="THIOREDOXIN_2"/>
    <property type="match status" value="1"/>
</dbReference>
<dbReference type="EMBL" id="CP008953">
    <property type="protein sequence ID" value="AIG80724.1"/>
    <property type="molecule type" value="Genomic_DNA"/>
</dbReference>
<keyword evidence="3" id="KW-0812">Transmembrane</keyword>
<dbReference type="GO" id="GO:0016491">
    <property type="term" value="F:oxidoreductase activity"/>
    <property type="evidence" value="ECO:0007669"/>
    <property type="project" value="InterPro"/>
</dbReference>
<dbReference type="PROSITE" id="PS00194">
    <property type="entry name" value="THIOREDOXIN_1"/>
    <property type="match status" value="1"/>
</dbReference>
<feature type="domain" description="Thioredoxin" evidence="6">
    <location>
        <begin position="39"/>
        <end position="198"/>
    </location>
</feature>
<dbReference type="KEGG" id="aja:AJAP_39720"/>
<dbReference type="HOGENOM" id="CLU_042529_6_1_11"/>
<dbReference type="InterPro" id="IPR050553">
    <property type="entry name" value="Thioredoxin_ResA/DsbE_sf"/>
</dbReference>
<gene>
    <name evidence="7" type="ORF">AJAP_39720</name>
</gene>
<dbReference type="PANTHER" id="PTHR42852">
    <property type="entry name" value="THIOL:DISULFIDE INTERCHANGE PROTEIN DSBE"/>
    <property type="match status" value="1"/>
</dbReference>
<dbReference type="eggNOG" id="COG0526">
    <property type="taxonomic scope" value="Bacteria"/>
</dbReference>
<proteinExistence type="predicted"/>
<dbReference type="RefSeq" id="WP_038521051.1">
    <property type="nucleotide sequence ID" value="NZ_CP008953.1"/>
</dbReference>
<evidence type="ECO:0000313" key="7">
    <source>
        <dbReference type="EMBL" id="AIG80724.1"/>
    </source>
</evidence>
<evidence type="ECO:0000259" key="6">
    <source>
        <dbReference type="PROSITE" id="PS51352"/>
    </source>
</evidence>
<dbReference type="InterPro" id="IPR013766">
    <property type="entry name" value="Thioredoxin_domain"/>
</dbReference>
<protein>
    <submittedName>
        <fullName evidence="7">Conserved putative secreted protein</fullName>
    </submittedName>
</protein>
<evidence type="ECO:0000256" key="4">
    <source>
        <dbReference type="ARBA" id="ARBA00023157"/>
    </source>
</evidence>
<dbReference type="Gene3D" id="3.40.30.10">
    <property type="entry name" value="Glutaredoxin"/>
    <property type="match status" value="1"/>
</dbReference>
<dbReference type="Proteomes" id="UP000028492">
    <property type="component" value="Chromosome"/>
</dbReference>
<dbReference type="SUPFAM" id="SSF52833">
    <property type="entry name" value="Thioredoxin-like"/>
    <property type="match status" value="1"/>
</dbReference>
<evidence type="ECO:0000256" key="2">
    <source>
        <dbReference type="ARBA" id="ARBA00022748"/>
    </source>
</evidence>